<dbReference type="Proteomes" id="UP000249324">
    <property type="component" value="Unassembled WGS sequence"/>
</dbReference>
<organism evidence="6 7">
    <name type="scientific">Thermocrispum agreste</name>
    <dbReference type="NCBI Taxonomy" id="37925"/>
    <lineage>
        <taxon>Bacteria</taxon>
        <taxon>Bacillati</taxon>
        <taxon>Actinomycetota</taxon>
        <taxon>Actinomycetes</taxon>
        <taxon>Pseudonocardiales</taxon>
        <taxon>Pseudonocardiaceae</taxon>
        <taxon>Thermocrispum</taxon>
    </lineage>
</organism>
<dbReference type="AlphaFoldDB" id="A0ABD6FDR7"/>
<dbReference type="Pfam" id="PF03717">
    <property type="entry name" value="PBP_dimer"/>
    <property type="match status" value="1"/>
</dbReference>
<dbReference type="Gene3D" id="3.90.1310.10">
    <property type="entry name" value="Penicillin-binding protein 2a (Domain 2)"/>
    <property type="match status" value="1"/>
</dbReference>
<protein>
    <submittedName>
        <fullName evidence="6">Penicillin-binding protein 2</fullName>
    </submittedName>
</protein>
<dbReference type="Gene3D" id="3.30.450.330">
    <property type="match status" value="1"/>
</dbReference>
<gene>
    <name evidence="6" type="ORF">DIU77_007375</name>
</gene>
<comment type="similarity">
    <text evidence="2">Belongs to the transpeptidase family.</text>
</comment>
<name>A0ABD6FDR7_9PSEU</name>
<feature type="domain" description="Penicillin-binding protein transpeptidase" evidence="4">
    <location>
        <begin position="278"/>
        <end position="591"/>
    </location>
</feature>
<evidence type="ECO:0000256" key="1">
    <source>
        <dbReference type="ARBA" id="ARBA00004370"/>
    </source>
</evidence>
<dbReference type="InterPro" id="IPR036138">
    <property type="entry name" value="PBP_dimer_sf"/>
</dbReference>
<dbReference type="SUPFAM" id="SSF56601">
    <property type="entry name" value="beta-lactamase/transpeptidase-like"/>
    <property type="match status" value="1"/>
</dbReference>
<accession>A0ABD6FDR7</accession>
<dbReference type="InterPro" id="IPR050515">
    <property type="entry name" value="Beta-lactam/transpept"/>
</dbReference>
<dbReference type="InterPro" id="IPR001460">
    <property type="entry name" value="PCN-bd_Tpept"/>
</dbReference>
<dbReference type="PANTHER" id="PTHR30627">
    <property type="entry name" value="PEPTIDOGLYCAN D,D-TRANSPEPTIDASE"/>
    <property type="match status" value="1"/>
</dbReference>
<comment type="subcellular location">
    <subcellularLocation>
        <location evidence="1">Membrane</location>
    </subcellularLocation>
</comment>
<dbReference type="InterPro" id="IPR005311">
    <property type="entry name" value="PBP_dimer"/>
</dbReference>
<feature type="domain" description="Penicillin-binding protein dimerisation" evidence="5">
    <location>
        <begin position="60"/>
        <end position="231"/>
    </location>
</feature>
<dbReference type="Gene3D" id="3.40.710.10">
    <property type="entry name" value="DD-peptidase/beta-lactamase superfamily"/>
    <property type="match status" value="1"/>
</dbReference>
<dbReference type="InterPro" id="IPR012338">
    <property type="entry name" value="Beta-lactam/transpept-like"/>
</dbReference>
<dbReference type="Pfam" id="PF00905">
    <property type="entry name" value="Transpeptidase"/>
    <property type="match status" value="1"/>
</dbReference>
<evidence type="ECO:0000259" key="5">
    <source>
        <dbReference type="Pfam" id="PF03717"/>
    </source>
</evidence>
<dbReference type="GO" id="GO:0016020">
    <property type="term" value="C:membrane"/>
    <property type="evidence" value="ECO:0007669"/>
    <property type="project" value="UniProtKB-SubCell"/>
</dbReference>
<sequence>MRTRAGNMLRALPGNRYGSACVVLVLVLFVASVKLIYVQAFQAEALSARAERQRATVIEIPAQRGAILDRNGTELAFSVKTYTLQVNLRQMRKTWAEVAGRTKNEQTYADRVDEIAEYMAAMLPGKTTKQELLKRFHKDAPFTFLVDNVEPSVAEQITSRYPEIAAEERALREYPGGELASNVVGYANWRMDDPDVSKHNLHGLIGLESARDNDLAGKPGRRLVDTGEGDNVVIPGTERDIQPAVPGSDLELTLDSDLQYDLQRRLRDYVEQSRAKGGSAVIMDAKTGEVYALANDKTFDPDNLSAATEEELNNRAVTTPFEPGSVNKVVTAAAAIEYGITTPKSVHQVPGQIQVADRVVRDAWPHPTQGFTTTGIFAKSSNVGTLMLARQVGEERWLEIARRFGLGKRTGIGLPGESPGRVPPRSQWSGSTFGNLPIGQGLSVTVVQMAGMYQAIANGGVRVEPRIVRATIRPDGTRVPEPPPDKVRVVSKRTADTVLRMLRATTQKGEGQNTGTAPQAALAGYQISGKTGTGQQVDPATGAYSQSKYNITFAGIVPADEPRFVVGIMLDAPDTTLPQGASAAPLFHDIASYLTQRYQIPLSEREAPVVPLVVD</sequence>
<reference evidence="6 7" key="1">
    <citation type="journal article" date="2021" name="BMC Genomics">
        <title>Genome-resolved metagenome and metatranscriptome analyses of thermophilic composting reveal key bacterial players and their metabolic interactions.</title>
        <authorList>
            <person name="Braga L.P.P."/>
            <person name="Pereira R.V."/>
            <person name="Martins L.F."/>
            <person name="Moura L.M.S."/>
            <person name="Sanchez F.B."/>
            <person name="Patane J.S.L."/>
            <person name="da Silva A.M."/>
            <person name="Setubal J.C."/>
        </authorList>
    </citation>
    <scope>NUCLEOTIDE SEQUENCE [LARGE SCALE GENOMIC DNA]</scope>
    <source>
        <strain evidence="6">ZC4RG45</strain>
    </source>
</reference>
<comment type="caution">
    <text evidence="6">The sequence shown here is derived from an EMBL/GenBank/DDBJ whole genome shotgun (WGS) entry which is preliminary data.</text>
</comment>
<dbReference type="PANTHER" id="PTHR30627:SF1">
    <property type="entry name" value="PEPTIDOGLYCAN D,D-TRANSPEPTIDASE FTSI"/>
    <property type="match status" value="1"/>
</dbReference>
<evidence type="ECO:0000256" key="3">
    <source>
        <dbReference type="ARBA" id="ARBA00023136"/>
    </source>
</evidence>
<evidence type="ECO:0000256" key="2">
    <source>
        <dbReference type="ARBA" id="ARBA00007171"/>
    </source>
</evidence>
<dbReference type="EMBL" id="QGUI02000068">
    <property type="protein sequence ID" value="MFO7192048.1"/>
    <property type="molecule type" value="Genomic_DNA"/>
</dbReference>
<dbReference type="SUPFAM" id="SSF56519">
    <property type="entry name" value="Penicillin binding protein dimerisation domain"/>
    <property type="match status" value="1"/>
</dbReference>
<proteinExistence type="inferred from homology"/>
<evidence type="ECO:0000313" key="6">
    <source>
        <dbReference type="EMBL" id="MFO7192048.1"/>
    </source>
</evidence>
<keyword evidence="3" id="KW-0472">Membrane</keyword>
<evidence type="ECO:0000259" key="4">
    <source>
        <dbReference type="Pfam" id="PF00905"/>
    </source>
</evidence>
<evidence type="ECO:0000313" key="7">
    <source>
        <dbReference type="Proteomes" id="UP000249324"/>
    </source>
</evidence>